<dbReference type="OrthoDB" id="5979509at2759"/>
<keyword evidence="1" id="KW-0175">Coiled coil</keyword>
<dbReference type="EMBL" id="QKKF02015641">
    <property type="protein sequence ID" value="RZF42093.1"/>
    <property type="molecule type" value="Genomic_DNA"/>
</dbReference>
<dbReference type="Pfam" id="PF01424">
    <property type="entry name" value="R3H"/>
    <property type="match status" value="1"/>
</dbReference>
<evidence type="ECO:0000259" key="3">
    <source>
        <dbReference type="PROSITE" id="PS51061"/>
    </source>
</evidence>
<feature type="domain" description="R3H" evidence="3">
    <location>
        <begin position="44"/>
        <end position="107"/>
    </location>
</feature>
<feature type="region of interest" description="Disordered" evidence="2">
    <location>
        <begin position="1"/>
        <end position="23"/>
    </location>
</feature>
<dbReference type="Gene3D" id="3.30.1370.50">
    <property type="entry name" value="R3H-like domain"/>
    <property type="match status" value="1"/>
</dbReference>
<comment type="caution">
    <text evidence="4">The sequence shown here is derived from an EMBL/GenBank/DDBJ whole genome shotgun (WGS) entry which is preliminary data.</text>
</comment>
<dbReference type="Proteomes" id="UP000291343">
    <property type="component" value="Unassembled WGS sequence"/>
</dbReference>
<dbReference type="PANTHER" id="PTHR13498:SF3">
    <property type="entry name" value="SPERM-ASSOCIATED ANTIGEN 7"/>
    <property type="match status" value="1"/>
</dbReference>
<name>A0A482X8M4_LAOST</name>
<evidence type="ECO:0000256" key="1">
    <source>
        <dbReference type="SAM" id="Coils"/>
    </source>
</evidence>
<accession>A0A482X8M4</accession>
<dbReference type="PIRSF" id="PIRSF037943">
    <property type="entry name" value="Sperm-assoc_antigen_PAG7"/>
    <property type="match status" value="1"/>
</dbReference>
<dbReference type="SUPFAM" id="SSF82708">
    <property type="entry name" value="R3H domain"/>
    <property type="match status" value="1"/>
</dbReference>
<dbReference type="SMART" id="SM00393">
    <property type="entry name" value="R3H"/>
    <property type="match status" value="1"/>
</dbReference>
<dbReference type="STRING" id="195883.A0A482X8M4"/>
<protein>
    <recommendedName>
        <fullName evidence="3">R3H domain-containing protein</fullName>
    </recommendedName>
</protein>
<dbReference type="PANTHER" id="PTHR13498">
    <property type="entry name" value="SPERM ASSOCIATED ANTIGEN 7"/>
    <property type="match status" value="1"/>
</dbReference>
<dbReference type="FunCoup" id="A0A482X8M4">
    <property type="interactions" value="290"/>
</dbReference>
<dbReference type="InterPro" id="IPR017330">
    <property type="entry name" value="SPAG7"/>
</dbReference>
<evidence type="ECO:0000256" key="2">
    <source>
        <dbReference type="SAM" id="MobiDB-lite"/>
    </source>
</evidence>
<keyword evidence="5" id="KW-1185">Reference proteome</keyword>
<gene>
    <name evidence="4" type="ORF">LSTR_LSTR006686</name>
</gene>
<dbReference type="AlphaFoldDB" id="A0A482X8M4"/>
<proteinExistence type="predicted"/>
<dbReference type="InterPro" id="IPR036867">
    <property type="entry name" value="R3H_dom_sf"/>
</dbReference>
<sequence length="228" mass="26737">MDLLSSILNSMDKPPSVSDGQRELMKKQREEMIRIRREEKEKFCKFRRKVEEKVNLFQQDVNEKRLKFEPMDHVFRGIIHDVAEIAGMTAYSFGEEGYDRHTIIYKRDNPPCEDEITTLRNGEEWNEQKAKELRKLAKKEAEECAKKTKKPSKIIPKTNYQMKYQHLIGTEVAKEAARVTQTNKNYGFVPSENKNHVRSIEQTLADIQSKKRQKLDHQSNFAAGNPDH</sequence>
<evidence type="ECO:0000313" key="4">
    <source>
        <dbReference type="EMBL" id="RZF42093.1"/>
    </source>
</evidence>
<feature type="coiled-coil region" evidence="1">
    <location>
        <begin position="122"/>
        <end position="150"/>
    </location>
</feature>
<organism evidence="4 5">
    <name type="scientific">Laodelphax striatellus</name>
    <name type="common">Small brown planthopper</name>
    <name type="synonym">Delphax striatella</name>
    <dbReference type="NCBI Taxonomy" id="195883"/>
    <lineage>
        <taxon>Eukaryota</taxon>
        <taxon>Metazoa</taxon>
        <taxon>Ecdysozoa</taxon>
        <taxon>Arthropoda</taxon>
        <taxon>Hexapoda</taxon>
        <taxon>Insecta</taxon>
        <taxon>Pterygota</taxon>
        <taxon>Neoptera</taxon>
        <taxon>Paraneoptera</taxon>
        <taxon>Hemiptera</taxon>
        <taxon>Auchenorrhyncha</taxon>
        <taxon>Fulgoroidea</taxon>
        <taxon>Delphacidae</taxon>
        <taxon>Criomorphinae</taxon>
        <taxon>Laodelphax</taxon>
    </lineage>
</organism>
<feature type="region of interest" description="Disordered" evidence="2">
    <location>
        <begin position="207"/>
        <end position="228"/>
    </location>
</feature>
<dbReference type="PROSITE" id="PS51061">
    <property type="entry name" value="R3H"/>
    <property type="match status" value="1"/>
</dbReference>
<dbReference type="InterPro" id="IPR001374">
    <property type="entry name" value="R3H_dom"/>
</dbReference>
<evidence type="ECO:0000313" key="5">
    <source>
        <dbReference type="Proteomes" id="UP000291343"/>
    </source>
</evidence>
<reference evidence="4 5" key="1">
    <citation type="journal article" date="2017" name="Gigascience">
        <title>Genome sequence of the small brown planthopper, Laodelphax striatellus.</title>
        <authorList>
            <person name="Zhu J."/>
            <person name="Jiang F."/>
            <person name="Wang X."/>
            <person name="Yang P."/>
            <person name="Bao Y."/>
            <person name="Zhao W."/>
            <person name="Wang W."/>
            <person name="Lu H."/>
            <person name="Wang Q."/>
            <person name="Cui N."/>
            <person name="Li J."/>
            <person name="Chen X."/>
            <person name="Luo L."/>
            <person name="Yu J."/>
            <person name="Kang L."/>
            <person name="Cui F."/>
        </authorList>
    </citation>
    <scope>NUCLEOTIDE SEQUENCE [LARGE SCALE GENOMIC DNA]</scope>
    <source>
        <strain evidence="4">Lst14</strain>
    </source>
</reference>
<dbReference type="InParanoid" id="A0A482X8M4"/>
<dbReference type="SMR" id="A0A482X8M4"/>
<dbReference type="GO" id="GO:0003676">
    <property type="term" value="F:nucleic acid binding"/>
    <property type="evidence" value="ECO:0007669"/>
    <property type="project" value="UniProtKB-UniRule"/>
</dbReference>